<dbReference type="EMBL" id="CP109114">
    <property type="protein sequence ID" value="WSC15259.1"/>
    <property type="molecule type" value="Genomic_DNA"/>
</dbReference>
<evidence type="ECO:0000313" key="8">
    <source>
        <dbReference type="EMBL" id="TWG03704.1"/>
    </source>
</evidence>
<dbReference type="InterPro" id="IPR034466">
    <property type="entry name" value="Methyltransferase_Class_B"/>
</dbReference>
<dbReference type="Gene3D" id="3.80.30.20">
    <property type="entry name" value="tm_1862 like domain"/>
    <property type="match status" value="1"/>
</dbReference>
<dbReference type="GO" id="GO:0051539">
    <property type="term" value="F:4 iron, 4 sulfur cluster binding"/>
    <property type="evidence" value="ECO:0007669"/>
    <property type="project" value="UniProtKB-KW"/>
</dbReference>
<comment type="cofactor">
    <cofactor evidence="1">
        <name>[4Fe-4S] cluster</name>
        <dbReference type="ChEBI" id="CHEBI:49883"/>
    </cofactor>
</comment>
<keyword evidence="11" id="KW-1185">Reference proteome</keyword>
<dbReference type="PANTHER" id="PTHR43409:SF16">
    <property type="entry name" value="SLR0320 PROTEIN"/>
    <property type="match status" value="1"/>
</dbReference>
<gene>
    <name evidence="8" type="ORF">FHX80_112139</name>
    <name evidence="9" type="ORF">OIE64_22100</name>
</gene>
<evidence type="ECO:0000313" key="9">
    <source>
        <dbReference type="EMBL" id="WSC15259.1"/>
    </source>
</evidence>
<reference evidence="8 10" key="1">
    <citation type="submission" date="2019-06" db="EMBL/GenBank/DDBJ databases">
        <title>Sequencing the genomes of 1000 actinobacteria strains.</title>
        <authorList>
            <person name="Klenk H.-P."/>
        </authorList>
    </citation>
    <scope>NUCLEOTIDE SEQUENCE [LARGE SCALE GENOMIC DNA]</scope>
    <source>
        <strain evidence="8 10">DSM 42059</strain>
    </source>
</reference>
<protein>
    <submittedName>
        <fullName evidence="9">Radical SAM protein</fullName>
    </submittedName>
    <submittedName>
        <fullName evidence="8">Radical SAM superfamily enzyme YgiQ (UPF0313 family)</fullName>
    </submittedName>
</protein>
<evidence type="ECO:0000259" key="7">
    <source>
        <dbReference type="PROSITE" id="PS51918"/>
    </source>
</evidence>
<evidence type="ECO:0000256" key="1">
    <source>
        <dbReference type="ARBA" id="ARBA00001966"/>
    </source>
</evidence>
<dbReference type="PROSITE" id="PS51918">
    <property type="entry name" value="RADICAL_SAM"/>
    <property type="match status" value="1"/>
</dbReference>
<dbReference type="InterPro" id="IPR058240">
    <property type="entry name" value="rSAM_sf"/>
</dbReference>
<organism evidence="8 10">
    <name type="scientific">Streptomyces brevispora</name>
    <dbReference type="NCBI Taxonomy" id="887462"/>
    <lineage>
        <taxon>Bacteria</taxon>
        <taxon>Bacillati</taxon>
        <taxon>Actinomycetota</taxon>
        <taxon>Actinomycetes</taxon>
        <taxon>Kitasatosporales</taxon>
        <taxon>Streptomycetaceae</taxon>
        <taxon>Streptomyces</taxon>
    </lineage>
</organism>
<evidence type="ECO:0000313" key="10">
    <source>
        <dbReference type="Proteomes" id="UP000318186"/>
    </source>
</evidence>
<dbReference type="GO" id="GO:0046872">
    <property type="term" value="F:metal ion binding"/>
    <property type="evidence" value="ECO:0007669"/>
    <property type="project" value="UniProtKB-KW"/>
</dbReference>
<dbReference type="Proteomes" id="UP001330827">
    <property type="component" value="Chromosome"/>
</dbReference>
<proteinExistence type="predicted"/>
<feature type="domain" description="B12-binding" evidence="6">
    <location>
        <begin position="4"/>
        <end position="149"/>
    </location>
</feature>
<dbReference type="InterPro" id="IPR006158">
    <property type="entry name" value="Cobalamin-bd"/>
</dbReference>
<keyword evidence="5" id="KW-0411">Iron-sulfur</keyword>
<reference evidence="9 11" key="2">
    <citation type="submission" date="2022-10" db="EMBL/GenBank/DDBJ databases">
        <title>The complete genomes of actinobacterial strains from the NBC collection.</title>
        <authorList>
            <person name="Joergensen T.S."/>
            <person name="Alvarez Arevalo M."/>
            <person name="Sterndorff E.B."/>
            <person name="Faurdal D."/>
            <person name="Vuksanovic O."/>
            <person name="Mourched A.-S."/>
            <person name="Charusanti P."/>
            <person name="Shaw S."/>
            <person name="Blin K."/>
            <person name="Weber T."/>
        </authorList>
    </citation>
    <scope>NUCLEOTIDE SEQUENCE [LARGE SCALE GENOMIC DNA]</scope>
    <source>
        <strain evidence="9 11">NBC 01769</strain>
    </source>
</reference>
<dbReference type="PROSITE" id="PS51332">
    <property type="entry name" value="B12_BINDING"/>
    <property type="match status" value="1"/>
</dbReference>
<dbReference type="SUPFAM" id="SSF102114">
    <property type="entry name" value="Radical SAM enzymes"/>
    <property type="match status" value="1"/>
</dbReference>
<evidence type="ECO:0000256" key="3">
    <source>
        <dbReference type="ARBA" id="ARBA00022723"/>
    </source>
</evidence>
<accession>A0A561UWG3</accession>
<dbReference type="SMART" id="SM00729">
    <property type="entry name" value="Elp3"/>
    <property type="match status" value="1"/>
</dbReference>
<dbReference type="Pfam" id="PF04055">
    <property type="entry name" value="Radical_SAM"/>
    <property type="match status" value="1"/>
</dbReference>
<dbReference type="Gene3D" id="3.40.50.280">
    <property type="entry name" value="Cobalamin-binding domain"/>
    <property type="match status" value="1"/>
</dbReference>
<dbReference type="CDD" id="cd01335">
    <property type="entry name" value="Radical_SAM"/>
    <property type="match status" value="1"/>
</dbReference>
<keyword evidence="2" id="KW-0949">S-adenosyl-L-methionine</keyword>
<evidence type="ECO:0000313" key="11">
    <source>
        <dbReference type="Proteomes" id="UP001330827"/>
    </source>
</evidence>
<dbReference type="Proteomes" id="UP000318186">
    <property type="component" value="Unassembled WGS sequence"/>
</dbReference>
<dbReference type="RefSeq" id="WP_145763986.1">
    <property type="nucleotide sequence ID" value="NZ_CP109114.1"/>
</dbReference>
<dbReference type="InterPro" id="IPR051198">
    <property type="entry name" value="BchE-like"/>
</dbReference>
<keyword evidence="3" id="KW-0479">Metal-binding</keyword>
<evidence type="ECO:0000256" key="2">
    <source>
        <dbReference type="ARBA" id="ARBA00022691"/>
    </source>
</evidence>
<dbReference type="SFLD" id="SFLDG01123">
    <property type="entry name" value="methyltransferase_(Class_B)"/>
    <property type="match status" value="1"/>
</dbReference>
<dbReference type="InterPro" id="IPR007197">
    <property type="entry name" value="rSAM"/>
</dbReference>
<sequence>MARVALVNLASLPMPGNEPIFPIGLRCVQDALVRADHEARLIDFVENPAAVEDLSWVTEPWDMIGFTIRNIDPIDMSCDGHVEHYQAFLDRVRQALGDRKPLLVGGGPGYSLFADQLMERLGFDVGVVGPGEQSMLDIVADPDRYRGAHQNITGRRYDAFMTEPLRHPRSLMETYTQFSEAMIGVETRRKTCYQGCVYCPYAYISGDNAGDLRPLELIAEELRAIHASGIRRVFFTDGIFNSELRYAKDVVRMISELDLPGLTWSAYFTPKPFDDEFAELLAISKVEFVVISPDSLDDRVMKLLGKTFGTRHVDRCLERCRRHGIPARVNVVFGGPGEDRESVRNSAEYINSRLEDGELVMHVGYRVLPETGMARQLGMADPELVDPTFYPFHPDLFSWIIKDLDSRFMPARVLINFMAARNASKRMTKVPLPAERQDAAPTEFPYLALSRQLPLV</sequence>
<dbReference type="InterPro" id="IPR006638">
    <property type="entry name" value="Elp3/MiaA/NifB-like_rSAM"/>
</dbReference>
<dbReference type="OrthoDB" id="5298546at2"/>
<dbReference type="EMBL" id="VIWW01000001">
    <property type="protein sequence ID" value="TWG03704.1"/>
    <property type="molecule type" value="Genomic_DNA"/>
</dbReference>
<evidence type="ECO:0000259" key="6">
    <source>
        <dbReference type="PROSITE" id="PS51332"/>
    </source>
</evidence>
<evidence type="ECO:0000256" key="4">
    <source>
        <dbReference type="ARBA" id="ARBA00023004"/>
    </source>
</evidence>
<evidence type="ECO:0000256" key="5">
    <source>
        <dbReference type="ARBA" id="ARBA00023014"/>
    </source>
</evidence>
<dbReference type="SFLD" id="SFLDG01082">
    <property type="entry name" value="B12-binding_domain_containing"/>
    <property type="match status" value="1"/>
</dbReference>
<dbReference type="GO" id="GO:0003824">
    <property type="term" value="F:catalytic activity"/>
    <property type="evidence" value="ECO:0007669"/>
    <property type="project" value="InterPro"/>
</dbReference>
<feature type="domain" description="Radical SAM core" evidence="7">
    <location>
        <begin position="177"/>
        <end position="403"/>
    </location>
</feature>
<dbReference type="PANTHER" id="PTHR43409">
    <property type="entry name" value="ANAEROBIC MAGNESIUM-PROTOPORPHYRIN IX MONOMETHYL ESTER CYCLASE-RELATED"/>
    <property type="match status" value="1"/>
</dbReference>
<name>A0A561UWG3_9ACTN</name>
<dbReference type="SFLD" id="SFLDS00029">
    <property type="entry name" value="Radical_SAM"/>
    <property type="match status" value="1"/>
</dbReference>
<dbReference type="GO" id="GO:0031419">
    <property type="term" value="F:cobalamin binding"/>
    <property type="evidence" value="ECO:0007669"/>
    <property type="project" value="InterPro"/>
</dbReference>
<dbReference type="AlphaFoldDB" id="A0A561UWG3"/>
<dbReference type="GO" id="GO:0005829">
    <property type="term" value="C:cytosol"/>
    <property type="evidence" value="ECO:0007669"/>
    <property type="project" value="TreeGrafter"/>
</dbReference>
<dbReference type="InterPro" id="IPR023404">
    <property type="entry name" value="rSAM_horseshoe"/>
</dbReference>
<keyword evidence="4" id="KW-0408">Iron</keyword>